<dbReference type="InterPro" id="IPR025662">
    <property type="entry name" value="Sigma_54_int_dom_ATP-bd_1"/>
</dbReference>
<dbReference type="InterPro" id="IPR017871">
    <property type="entry name" value="ABC_transporter-like_CS"/>
</dbReference>
<dbReference type="PROSITE" id="PS00211">
    <property type="entry name" value="ABC_TRANSPORTER_1"/>
    <property type="match status" value="1"/>
</dbReference>
<dbReference type="EMBL" id="LJXT01000007">
    <property type="protein sequence ID" value="KPQ19583.1"/>
    <property type="molecule type" value="Genomic_DNA"/>
</dbReference>
<comment type="caution">
    <text evidence="7">The sequence shown here is derived from an EMBL/GenBank/DDBJ whole genome shotgun (WGS) entry which is preliminary data.</text>
</comment>
<sequence>MDFSKDPVLKVDHVTVFQGVDPVLSDVTFAVEQHEFVFLIGQTGSGKSSLLKTLYADLALRSGSVEIAGFDLNKIKSNEVPFLRRKLGIIFQDFQLFNDRTVAENLAFVMKATGWKDKVKIKERMAEVLLLVGLHNSSSKMPHQLSGGEQQRVVIARALLNEPSILLADEPTGNLDPDVADGIFKLFQEINKKGTAILMATHNHDLLRKYPYRVLKCEKGKLLDSQTHDVSFGSSY</sequence>
<keyword evidence="4" id="KW-0547">Nucleotide-binding</keyword>
<dbReference type="PROSITE" id="PS50893">
    <property type="entry name" value="ABC_TRANSPORTER_2"/>
    <property type="match status" value="1"/>
</dbReference>
<dbReference type="InterPro" id="IPR003439">
    <property type="entry name" value="ABC_transporter-like_ATP-bd"/>
</dbReference>
<dbReference type="OrthoDB" id="1114670at2"/>
<evidence type="ECO:0000259" key="6">
    <source>
        <dbReference type="PROSITE" id="PS50893"/>
    </source>
</evidence>
<dbReference type="SMART" id="SM00382">
    <property type="entry name" value="AAA"/>
    <property type="match status" value="1"/>
</dbReference>
<comment type="similarity">
    <text evidence="2">Belongs to the ABC transporter superfamily.</text>
</comment>
<comment type="function">
    <text evidence="1">Part of the ABC transporter FtsEX involved in cellular division. Important for assembly or stability of the septal ring.</text>
</comment>
<reference evidence="7 8" key="1">
    <citation type="submission" date="2015-09" db="EMBL/GenBank/DDBJ databases">
        <title>Identification and resolution of microdiversity through metagenomic sequencing of parallel consortia.</title>
        <authorList>
            <person name="Nelson W.C."/>
            <person name="Romine M.F."/>
            <person name="Lindemann S.R."/>
        </authorList>
    </citation>
    <scope>NUCLEOTIDE SEQUENCE [LARGE SCALE GENOMIC DNA]</scope>
    <source>
        <strain evidence="7">HL-49</strain>
    </source>
</reference>
<name>A0A0P8C9P7_9BACT</name>
<feature type="domain" description="ABC transporter" evidence="6">
    <location>
        <begin position="9"/>
        <end position="236"/>
    </location>
</feature>
<dbReference type="GO" id="GO:0022857">
    <property type="term" value="F:transmembrane transporter activity"/>
    <property type="evidence" value="ECO:0007669"/>
    <property type="project" value="TreeGrafter"/>
</dbReference>
<dbReference type="Pfam" id="PF00005">
    <property type="entry name" value="ABC_tran"/>
    <property type="match status" value="1"/>
</dbReference>
<dbReference type="FunFam" id="3.40.50.300:FF:000056">
    <property type="entry name" value="Cell division ATP-binding protein FtsE"/>
    <property type="match status" value="1"/>
</dbReference>
<dbReference type="PANTHER" id="PTHR24220:SF470">
    <property type="entry name" value="CELL DIVISION ATP-BINDING PROTEIN FTSE"/>
    <property type="match status" value="1"/>
</dbReference>
<dbReference type="AlphaFoldDB" id="A0A0P8C9P7"/>
<evidence type="ECO:0000313" key="8">
    <source>
        <dbReference type="Proteomes" id="UP000050421"/>
    </source>
</evidence>
<dbReference type="PATRIC" id="fig|1305737.6.peg.1041"/>
<keyword evidence="5 7" id="KW-0067">ATP-binding</keyword>
<dbReference type="InterPro" id="IPR015854">
    <property type="entry name" value="ABC_transpr_LolD-like"/>
</dbReference>
<evidence type="ECO:0000256" key="2">
    <source>
        <dbReference type="ARBA" id="ARBA00005417"/>
    </source>
</evidence>
<dbReference type="InterPro" id="IPR027417">
    <property type="entry name" value="P-loop_NTPase"/>
</dbReference>
<dbReference type="Proteomes" id="UP000050421">
    <property type="component" value="Unassembled WGS sequence"/>
</dbReference>
<keyword evidence="7" id="KW-0131">Cell cycle</keyword>
<dbReference type="PROSITE" id="PS00675">
    <property type="entry name" value="SIGMA54_INTERACT_1"/>
    <property type="match status" value="1"/>
</dbReference>
<dbReference type="Gene3D" id="3.40.50.300">
    <property type="entry name" value="P-loop containing nucleotide triphosphate hydrolases"/>
    <property type="match status" value="1"/>
</dbReference>
<dbReference type="GO" id="GO:0005886">
    <property type="term" value="C:plasma membrane"/>
    <property type="evidence" value="ECO:0007669"/>
    <property type="project" value="TreeGrafter"/>
</dbReference>
<evidence type="ECO:0000256" key="4">
    <source>
        <dbReference type="ARBA" id="ARBA00022741"/>
    </source>
</evidence>
<evidence type="ECO:0000256" key="3">
    <source>
        <dbReference type="ARBA" id="ARBA00020019"/>
    </source>
</evidence>
<dbReference type="GO" id="GO:0016887">
    <property type="term" value="F:ATP hydrolysis activity"/>
    <property type="evidence" value="ECO:0007669"/>
    <property type="project" value="InterPro"/>
</dbReference>
<gene>
    <name evidence="7" type="primary">ftsE</name>
    <name evidence="7" type="ORF">HLUCCX10_01920</name>
</gene>
<protein>
    <recommendedName>
        <fullName evidence="3">Cell division ATP-binding protein FtsE</fullName>
    </recommendedName>
</protein>
<dbReference type="GO" id="GO:0051301">
    <property type="term" value="P:cell division"/>
    <property type="evidence" value="ECO:0007669"/>
    <property type="project" value="UniProtKB-KW"/>
</dbReference>
<dbReference type="GO" id="GO:0005524">
    <property type="term" value="F:ATP binding"/>
    <property type="evidence" value="ECO:0007669"/>
    <property type="project" value="UniProtKB-KW"/>
</dbReference>
<accession>A0A0P8C9P7</accession>
<keyword evidence="7" id="KW-0132">Cell division</keyword>
<evidence type="ECO:0000313" key="7">
    <source>
        <dbReference type="EMBL" id="KPQ19583.1"/>
    </source>
</evidence>
<dbReference type="PANTHER" id="PTHR24220">
    <property type="entry name" value="IMPORT ATP-BINDING PROTEIN"/>
    <property type="match status" value="1"/>
</dbReference>
<dbReference type="STRING" id="1305737.GCA_000526355_00294"/>
<organism evidence="7 8">
    <name type="scientific">Algoriphagus marincola HL-49</name>
    <dbReference type="NCBI Taxonomy" id="1305737"/>
    <lineage>
        <taxon>Bacteria</taxon>
        <taxon>Pseudomonadati</taxon>
        <taxon>Bacteroidota</taxon>
        <taxon>Cytophagia</taxon>
        <taxon>Cytophagales</taxon>
        <taxon>Cyclobacteriaceae</taxon>
        <taxon>Algoriphagus</taxon>
    </lineage>
</organism>
<dbReference type="eggNOG" id="COG2884">
    <property type="taxonomic scope" value="Bacteria"/>
</dbReference>
<evidence type="ECO:0000256" key="1">
    <source>
        <dbReference type="ARBA" id="ARBA00002579"/>
    </source>
</evidence>
<dbReference type="InterPro" id="IPR003593">
    <property type="entry name" value="AAA+_ATPase"/>
</dbReference>
<evidence type="ECO:0000256" key="5">
    <source>
        <dbReference type="ARBA" id="ARBA00022840"/>
    </source>
</evidence>
<proteinExistence type="inferred from homology"/>
<dbReference type="SUPFAM" id="SSF52540">
    <property type="entry name" value="P-loop containing nucleoside triphosphate hydrolases"/>
    <property type="match status" value="1"/>
</dbReference>